<accession>A0ABV2TNI1</accession>
<comment type="similarity">
    <text evidence="1">Belongs to the glycosyltransferase 2 family.</text>
</comment>
<dbReference type="PANTHER" id="PTHR43398">
    <property type="entry name" value="DOLICHOL-PHOSPHATE MANNOSYLTRANSFERASE SUBUNIT 1"/>
    <property type="match status" value="1"/>
</dbReference>
<keyword evidence="6" id="KW-1185">Reference proteome</keyword>
<organism evidence="5 6">
    <name type="scientific">Uliginosibacterium flavum</name>
    <dbReference type="NCBI Taxonomy" id="1396831"/>
    <lineage>
        <taxon>Bacteria</taxon>
        <taxon>Pseudomonadati</taxon>
        <taxon>Pseudomonadota</taxon>
        <taxon>Betaproteobacteria</taxon>
        <taxon>Rhodocyclales</taxon>
        <taxon>Zoogloeaceae</taxon>
        <taxon>Uliginosibacterium</taxon>
    </lineage>
</organism>
<evidence type="ECO:0000256" key="3">
    <source>
        <dbReference type="ARBA" id="ARBA00022679"/>
    </source>
</evidence>
<feature type="domain" description="Glycosyltransferase 2-like" evidence="4">
    <location>
        <begin position="10"/>
        <end position="139"/>
    </location>
</feature>
<sequence>MNETATPALSLVLPTYNERENIQRLLAELQQVITIPFEAIVVDDDSPDLTWQAVEEIAAIHPHVRLLRRIGKRGLTSAIGDGIKLARAPLVGWMDVDLSMPPAKILELLKAIEQGADVAVGSRYVPGGGDARAVSFHLSVQLMLSKILSILGGWMLGCRFRDWSSGFIILRRDLLSGYDLTGDYGEYFIHLIYTLIKRRHAKVVEVPYILTAREIGESKTATNLWGLVRRGRKYLTTVWHLRFGAAT</sequence>
<comment type="caution">
    <text evidence="5">The sequence shown here is derived from an EMBL/GenBank/DDBJ whole genome shotgun (WGS) entry which is preliminary data.</text>
</comment>
<dbReference type="SUPFAM" id="SSF53448">
    <property type="entry name" value="Nucleotide-diphospho-sugar transferases"/>
    <property type="match status" value="1"/>
</dbReference>
<evidence type="ECO:0000313" key="6">
    <source>
        <dbReference type="Proteomes" id="UP001549691"/>
    </source>
</evidence>
<dbReference type="GO" id="GO:0016757">
    <property type="term" value="F:glycosyltransferase activity"/>
    <property type="evidence" value="ECO:0007669"/>
    <property type="project" value="UniProtKB-KW"/>
</dbReference>
<dbReference type="InterPro" id="IPR039528">
    <property type="entry name" value="DPM1-like"/>
</dbReference>
<dbReference type="Proteomes" id="UP001549691">
    <property type="component" value="Unassembled WGS sequence"/>
</dbReference>
<dbReference type="InterPro" id="IPR029044">
    <property type="entry name" value="Nucleotide-diphossugar_trans"/>
</dbReference>
<gene>
    <name evidence="5" type="ORF">ABXR19_14980</name>
</gene>
<dbReference type="InterPro" id="IPR001173">
    <property type="entry name" value="Glyco_trans_2-like"/>
</dbReference>
<dbReference type="EMBL" id="JBEWZI010000017">
    <property type="protein sequence ID" value="MET7015490.1"/>
    <property type="molecule type" value="Genomic_DNA"/>
</dbReference>
<proteinExistence type="inferred from homology"/>
<evidence type="ECO:0000313" key="5">
    <source>
        <dbReference type="EMBL" id="MET7015490.1"/>
    </source>
</evidence>
<reference evidence="5 6" key="1">
    <citation type="submission" date="2024-07" db="EMBL/GenBank/DDBJ databases">
        <title>Uliginosibacterium flavum JJ3220;KACC:17644.</title>
        <authorList>
            <person name="Kim M.K."/>
        </authorList>
    </citation>
    <scope>NUCLEOTIDE SEQUENCE [LARGE SCALE GENOMIC DNA]</scope>
    <source>
        <strain evidence="5 6">KACC:17644</strain>
    </source>
</reference>
<dbReference type="EC" id="2.4.-.-" evidence="5"/>
<evidence type="ECO:0000256" key="2">
    <source>
        <dbReference type="ARBA" id="ARBA00022676"/>
    </source>
</evidence>
<keyword evidence="2 5" id="KW-0328">Glycosyltransferase</keyword>
<name>A0ABV2TNI1_9RHOO</name>
<keyword evidence="3 5" id="KW-0808">Transferase</keyword>
<evidence type="ECO:0000259" key="4">
    <source>
        <dbReference type="Pfam" id="PF00535"/>
    </source>
</evidence>
<dbReference type="Pfam" id="PF00535">
    <property type="entry name" value="Glycos_transf_2"/>
    <property type="match status" value="1"/>
</dbReference>
<dbReference type="RefSeq" id="WP_354601948.1">
    <property type="nucleotide sequence ID" value="NZ_JBEWZI010000017.1"/>
</dbReference>
<protein>
    <submittedName>
        <fullName evidence="5">Glycosyltransferase</fullName>
        <ecNumber evidence="5">2.4.-.-</ecNumber>
    </submittedName>
</protein>
<dbReference type="Gene3D" id="3.90.550.10">
    <property type="entry name" value="Spore Coat Polysaccharide Biosynthesis Protein SpsA, Chain A"/>
    <property type="match status" value="1"/>
</dbReference>
<evidence type="ECO:0000256" key="1">
    <source>
        <dbReference type="ARBA" id="ARBA00006739"/>
    </source>
</evidence>
<dbReference type="PANTHER" id="PTHR43398:SF1">
    <property type="entry name" value="DOLICHOL-PHOSPHATE MANNOSYLTRANSFERASE SUBUNIT 1"/>
    <property type="match status" value="1"/>
</dbReference>